<dbReference type="EMBL" id="CP047186">
    <property type="protein sequence ID" value="QHC56714.1"/>
    <property type="molecule type" value="Genomic_DNA"/>
</dbReference>
<dbReference type="InterPro" id="IPR000182">
    <property type="entry name" value="GNAT_dom"/>
</dbReference>
<keyword evidence="2" id="KW-0808">Transferase</keyword>
<dbReference type="PATRIC" id="fig|1671680.3.peg.2748"/>
<dbReference type="CDD" id="cd04301">
    <property type="entry name" value="NAT_SF"/>
    <property type="match status" value="1"/>
</dbReference>
<name>A0A162J078_9MICO</name>
<reference evidence="3" key="2">
    <citation type="submission" date="2019-12" db="EMBL/GenBank/DDBJ databases">
        <title>Complete and Draft Genome Sequences of New Strains and Members of Some Known Species of the Genus Rathayibacter isolated from Plants.</title>
        <authorList>
            <person name="Tarlachkov S.V."/>
            <person name="Starodumova I.P."/>
            <person name="Dorofeeva L.V."/>
            <person name="Prisyazhnaya N.V."/>
            <person name="Leyn S.A."/>
            <person name="Zlamal J.E."/>
            <person name="Elane M.L."/>
            <person name="Osterman A.L."/>
            <person name="Nadler S.A."/>
            <person name="Subbotin S.A."/>
            <person name="Evtushenko L.I."/>
        </authorList>
    </citation>
    <scope>NUCLEOTIDE SEQUENCE</scope>
    <source>
        <strain evidence="3">VKM Ac-2761</strain>
    </source>
</reference>
<gene>
    <name evidence="2" type="primary">yafP</name>
    <name evidence="2" type="ORF">ACH61_02564</name>
    <name evidence="3" type="ORF">GSU10_14490</name>
</gene>
<feature type="domain" description="N-acetyltransferase" evidence="1">
    <location>
        <begin position="4"/>
        <end position="156"/>
    </location>
</feature>
<dbReference type="GO" id="GO:0016747">
    <property type="term" value="F:acyltransferase activity, transferring groups other than amino-acyl groups"/>
    <property type="evidence" value="ECO:0007669"/>
    <property type="project" value="InterPro"/>
</dbReference>
<evidence type="ECO:0000313" key="5">
    <source>
        <dbReference type="Proteomes" id="UP000465031"/>
    </source>
</evidence>
<evidence type="ECO:0000259" key="1">
    <source>
        <dbReference type="PROSITE" id="PS51186"/>
    </source>
</evidence>
<keyword evidence="4" id="KW-1185">Reference proteome</keyword>
<reference evidence="2 4" key="1">
    <citation type="submission" date="2015-08" db="EMBL/GenBank/DDBJ databases">
        <title>Draft Genome Sequence of Rathayibacter sp. Strain VKM Ac-2596 Isolated from Leaf Gall Induced by Plant-Parasitic Nematodes.</title>
        <authorList>
            <person name="Vasilenko O.V."/>
            <person name="Starodumova I.P."/>
            <person name="Tarlachkov S.V."/>
            <person name="Dorofeeva L.V."/>
            <person name="Evtushenko L.I."/>
        </authorList>
    </citation>
    <scope>NUCLEOTIDE SEQUENCE [LARGE SCALE GENOMIC DNA]</scope>
    <source>
        <strain evidence="2 4">VKM Ac-2596</strain>
    </source>
</reference>
<reference evidence="5" key="3">
    <citation type="submission" date="2019-12" db="EMBL/GenBank/DDBJ databases">
        <title>Complete and draft genome sequences of new strains and members of some known species of the genus Rathayibacter isolated from plants.</title>
        <authorList>
            <person name="Tarlachkov S.V."/>
            <person name="Starodumova I.P."/>
            <person name="Dorofeeva L.V."/>
            <person name="Prisyazhnaya N.V."/>
            <person name="Leyn S."/>
            <person name="Zlamal J."/>
            <person name="Elan M."/>
            <person name="Osterman A.L."/>
            <person name="Nadler S."/>
            <person name="Subbotin S.A."/>
            <person name="Evtushenko L.I."/>
        </authorList>
    </citation>
    <scope>NUCLEOTIDE SEQUENCE [LARGE SCALE GENOMIC DNA]</scope>
    <source>
        <strain evidence="5">VKM Ac-2761</strain>
    </source>
</reference>
<protein>
    <submittedName>
        <fullName evidence="3">GNAT family N-acetyltransferase</fullName>
    </submittedName>
    <submittedName>
        <fullName evidence="2">Putative N-acetyltransferase YafP</fullName>
        <ecNumber evidence="2">2.3.1.-</ecNumber>
    </submittedName>
</protein>
<dbReference type="Gene3D" id="3.40.630.30">
    <property type="match status" value="1"/>
</dbReference>
<dbReference type="Proteomes" id="UP000076717">
    <property type="component" value="Unassembled WGS sequence"/>
</dbReference>
<dbReference type="AlphaFoldDB" id="A0A162J078"/>
<dbReference type="Pfam" id="PF13673">
    <property type="entry name" value="Acetyltransf_10"/>
    <property type="match status" value="1"/>
</dbReference>
<dbReference type="RefSeq" id="WP_068212367.1">
    <property type="nucleotide sequence ID" value="NZ_CP047186.1"/>
</dbReference>
<dbReference type="PROSITE" id="PS51186">
    <property type="entry name" value="GNAT"/>
    <property type="match status" value="1"/>
</dbReference>
<dbReference type="OrthoDB" id="9812192at2"/>
<dbReference type="PANTHER" id="PTHR43451:SF1">
    <property type="entry name" value="ACETYLTRANSFERASE"/>
    <property type="match status" value="1"/>
</dbReference>
<organism evidence="2 4">
    <name type="scientific">Rathayibacter tanaceti</name>
    <dbReference type="NCBI Taxonomy" id="1671680"/>
    <lineage>
        <taxon>Bacteria</taxon>
        <taxon>Bacillati</taxon>
        <taxon>Actinomycetota</taxon>
        <taxon>Actinomycetes</taxon>
        <taxon>Micrococcales</taxon>
        <taxon>Microbacteriaceae</taxon>
        <taxon>Rathayibacter</taxon>
    </lineage>
</organism>
<dbReference type="EC" id="2.3.1.-" evidence="2"/>
<accession>A0A162J078</accession>
<proteinExistence type="predicted"/>
<dbReference type="InterPro" id="IPR016181">
    <property type="entry name" value="Acyl_CoA_acyltransferase"/>
</dbReference>
<dbReference type="InterPro" id="IPR052564">
    <property type="entry name" value="N-acetyltrans/Recomb-assoc"/>
</dbReference>
<dbReference type="PANTHER" id="PTHR43451">
    <property type="entry name" value="ACETYLTRANSFERASE (GNAT) FAMILY PROTEIN"/>
    <property type="match status" value="1"/>
</dbReference>
<keyword evidence="2" id="KW-0012">Acyltransferase</keyword>
<dbReference type="KEGG" id="rte:GSU10_14490"/>
<evidence type="ECO:0000313" key="3">
    <source>
        <dbReference type="EMBL" id="QHC56714.1"/>
    </source>
</evidence>
<dbReference type="EMBL" id="LIIN01000110">
    <property type="protein sequence ID" value="KZX20317.1"/>
    <property type="molecule type" value="Genomic_DNA"/>
</dbReference>
<sequence length="156" mass="16764">MEALTIRPYTAADAADTLAVFLAAVTETASADYSPEQVRAWAGERELPTWHVAMQARDAFVAVAPGALAGFSDVSATGWIDMMFVSPRFLRRGVATLLLRHAEARAAAAGTPKLSADVSLTARPFFESRGFGVVAEQHPVRAGVELTNYRMVKRLG</sequence>
<evidence type="ECO:0000313" key="2">
    <source>
        <dbReference type="EMBL" id="KZX20317.1"/>
    </source>
</evidence>
<dbReference type="Proteomes" id="UP000465031">
    <property type="component" value="Chromosome"/>
</dbReference>
<dbReference type="SUPFAM" id="SSF55729">
    <property type="entry name" value="Acyl-CoA N-acyltransferases (Nat)"/>
    <property type="match status" value="1"/>
</dbReference>
<evidence type="ECO:0000313" key="4">
    <source>
        <dbReference type="Proteomes" id="UP000076717"/>
    </source>
</evidence>